<feature type="domain" description="DUF7611" evidence="2">
    <location>
        <begin position="533"/>
        <end position="688"/>
    </location>
</feature>
<evidence type="ECO:0000259" key="3">
    <source>
        <dbReference type="Pfam" id="PF24587"/>
    </source>
</evidence>
<feature type="region of interest" description="Disordered" evidence="1">
    <location>
        <begin position="254"/>
        <end position="280"/>
    </location>
</feature>
<reference evidence="6" key="1">
    <citation type="submission" date="2023-06" db="EMBL/GenBank/DDBJ databases">
        <title>Genome-scale phylogeny and comparative genomics of the fungal order Sordariales.</title>
        <authorList>
            <consortium name="Lawrence Berkeley National Laboratory"/>
            <person name="Hensen N."/>
            <person name="Bonometti L."/>
            <person name="Westerberg I."/>
            <person name="Brannstrom I.O."/>
            <person name="Guillou S."/>
            <person name="Cros-Aarteil S."/>
            <person name="Calhoun S."/>
            <person name="Haridas S."/>
            <person name="Kuo A."/>
            <person name="Mondo S."/>
            <person name="Pangilinan J."/>
            <person name="Riley R."/>
            <person name="LaButti K."/>
            <person name="Andreopoulos B."/>
            <person name="Lipzen A."/>
            <person name="Chen C."/>
            <person name="Yanf M."/>
            <person name="Daum C."/>
            <person name="Ng V."/>
            <person name="Clum A."/>
            <person name="Steindorff A."/>
            <person name="Ohm R."/>
            <person name="Martin F."/>
            <person name="Silar P."/>
            <person name="Natvig D."/>
            <person name="Lalanne C."/>
            <person name="Gautier V."/>
            <person name="Ament-velasquez S.L."/>
            <person name="Kruys A."/>
            <person name="Hutchinson M.I."/>
            <person name="Powell A.J."/>
            <person name="Barry K."/>
            <person name="Miller A.N."/>
            <person name="Grigoriev I.V."/>
            <person name="Debuchy R."/>
            <person name="Gladieux P."/>
            <person name="Thoren M.H."/>
            <person name="Johannesson H."/>
        </authorList>
    </citation>
    <scope>NUCLEOTIDE SEQUENCE</scope>
    <source>
        <strain evidence="6">SMH3391-2</strain>
    </source>
</reference>
<name>A0AA39WN43_9PEZI</name>
<dbReference type="Pfam" id="PF24587">
    <property type="entry name" value="DUF7612"/>
    <property type="match status" value="1"/>
</dbReference>
<dbReference type="InterPro" id="IPR056031">
    <property type="entry name" value="DUF7612"/>
</dbReference>
<evidence type="ECO:0000313" key="6">
    <source>
        <dbReference type="EMBL" id="KAK0618467.1"/>
    </source>
</evidence>
<evidence type="ECO:0000259" key="2">
    <source>
        <dbReference type="Pfam" id="PF24586"/>
    </source>
</evidence>
<feature type="domain" description="DUF7614" evidence="5">
    <location>
        <begin position="983"/>
        <end position="1118"/>
    </location>
</feature>
<dbReference type="Pfam" id="PF24589">
    <property type="entry name" value="DUF7614"/>
    <property type="match status" value="1"/>
</dbReference>
<feature type="compositionally biased region" description="Polar residues" evidence="1">
    <location>
        <begin position="335"/>
        <end position="349"/>
    </location>
</feature>
<feature type="region of interest" description="Disordered" evidence="1">
    <location>
        <begin position="320"/>
        <end position="349"/>
    </location>
</feature>
<dbReference type="AlphaFoldDB" id="A0AA39WN43"/>
<dbReference type="EMBL" id="JAULSR010000005">
    <property type="protein sequence ID" value="KAK0618467.1"/>
    <property type="molecule type" value="Genomic_DNA"/>
</dbReference>
<sequence>MENELPTISVQEDARATKRGRIMGKLFGRDRERKVSQEGPPQNNNGDLNDFLRGSSDQLQVAHPGPPMLAKLDTRAATRYPNALNVQGPSDAQQDLAYRTRQLSPRIRKNKGLFVRFVDTNPEIIGNGGDECLVPTAEIARNRRMRPPAVTTNTAPARPAGFGEGQSFRSSPERRTNEEPSTPGPLRRIQTGYSSFSPAPGPVPEMPAGTNIPARHVGSPGATHDERRRSFIEVHQAEMRQAEGLAFANAVRSGSATLQPPGPGPAPHTPEPVTEGTITESPKSIHVQQIHTLLQTPRSGPAEAQPPPSHYLHAQINQHPESPGRLKKTPIHEQSPLSVSSAVSNPSQPYTLLRQGSRISELGMRSPAAQNAFNINDGTATPASVEDAMNAFVSRTRHLFELFRLHSESIRPLRGCSPDEIMRSAFWWFLTGRMALENAAKERPSSPESQKKNDIAKQQAHADIAKAYWLSEEILPDIISNRHSTVSPKIDEACQTLASNLRKLVLSMQRNGFLPAEEAFLPQAIDRSIWVDYPQLTQDLVSLLWGLSSSALGHPPQQTSGMGIVEALPLGDSPLFFCFGRFPVEVFLMEQGANSQRLYLPSFLSTVRSQRKPDLMFVIANQDGSVQLRISGIKGLGPVWEDIRWRPETCTLDVRLPRGFVLVVQCSQPSYKMLWSMYEFSAKIHASLYPKKDEQVLFRSTLRAFQYFDNDPQSRTFPKDSTSGCEVALFERTLREGAATGPRVYHRGYRIAVVTGPGTKTLSGVNQTYNPQTPVQFGFLRNDANDPALSLKFENGRLKGNMVLSFNDEQERVRMHSLLIGTALQNDEHIFCEIPLQGIWLSERFGEMQQPGLKVLSALAWQRARVINHDNDGDRPPCVLADRLRVVYEFQDGTLTDRVNIAPGELRLRLDVRNQSCIMVFRQAQADITVAVTEAKVPRELAPGLCQALEVLQNTPTIRTYMFPTVADLHAFESAITGFKILYDGVASSFAIARRRMVVPIHKKWEAGATRIQIVQQDGATQLLAFFEDFAHGKCMGFNLKGTDVFEAFNRGSKAGLKIDDAKFPLPKVLAAGSDGVQEAADVAFVCLDLPELPGEHDDITMLFDKESERDKLISCLPAPVKGSRLQKIKGLS</sequence>
<dbReference type="Pfam" id="PF24586">
    <property type="entry name" value="DUF7611"/>
    <property type="match status" value="1"/>
</dbReference>
<feature type="compositionally biased region" description="Basic and acidic residues" evidence="1">
    <location>
        <begin position="27"/>
        <end position="36"/>
    </location>
</feature>
<evidence type="ECO:0000259" key="5">
    <source>
        <dbReference type="Pfam" id="PF24589"/>
    </source>
</evidence>
<comment type="caution">
    <text evidence="6">The sequence shown here is derived from an EMBL/GenBank/DDBJ whole genome shotgun (WGS) entry which is preliminary data.</text>
</comment>
<dbReference type="InterPro" id="IPR056032">
    <property type="entry name" value="DUF7613"/>
</dbReference>
<protein>
    <submittedName>
        <fullName evidence="6">Uncharacterized protein</fullName>
    </submittedName>
</protein>
<feature type="compositionally biased region" description="Polar residues" evidence="1">
    <location>
        <begin position="1"/>
        <end position="10"/>
    </location>
</feature>
<feature type="region of interest" description="Disordered" evidence="1">
    <location>
        <begin position="1"/>
        <end position="58"/>
    </location>
</feature>
<evidence type="ECO:0000259" key="4">
    <source>
        <dbReference type="Pfam" id="PF24588"/>
    </source>
</evidence>
<feature type="compositionally biased region" description="Pro residues" evidence="1">
    <location>
        <begin position="260"/>
        <end position="270"/>
    </location>
</feature>
<evidence type="ECO:0000256" key="1">
    <source>
        <dbReference type="SAM" id="MobiDB-lite"/>
    </source>
</evidence>
<feature type="domain" description="DUF7612" evidence="3">
    <location>
        <begin position="690"/>
        <end position="822"/>
    </location>
</feature>
<feature type="domain" description="DUF7613" evidence="4">
    <location>
        <begin position="825"/>
        <end position="977"/>
    </location>
</feature>
<evidence type="ECO:0000313" key="7">
    <source>
        <dbReference type="Proteomes" id="UP001174934"/>
    </source>
</evidence>
<organism evidence="6 7">
    <name type="scientific">Bombardia bombarda</name>
    <dbReference type="NCBI Taxonomy" id="252184"/>
    <lineage>
        <taxon>Eukaryota</taxon>
        <taxon>Fungi</taxon>
        <taxon>Dikarya</taxon>
        <taxon>Ascomycota</taxon>
        <taxon>Pezizomycotina</taxon>
        <taxon>Sordariomycetes</taxon>
        <taxon>Sordariomycetidae</taxon>
        <taxon>Sordariales</taxon>
        <taxon>Lasiosphaeriaceae</taxon>
        <taxon>Bombardia</taxon>
    </lineage>
</organism>
<dbReference type="Pfam" id="PF24588">
    <property type="entry name" value="DUF7613"/>
    <property type="match status" value="1"/>
</dbReference>
<dbReference type="InterPro" id="IPR056033">
    <property type="entry name" value="DUF7614"/>
</dbReference>
<gene>
    <name evidence="6" type="ORF">B0T17DRAFT_592240</name>
</gene>
<feature type="region of interest" description="Disordered" evidence="1">
    <location>
        <begin position="143"/>
        <end position="203"/>
    </location>
</feature>
<dbReference type="Proteomes" id="UP001174934">
    <property type="component" value="Unassembled WGS sequence"/>
</dbReference>
<accession>A0AA39WN43</accession>
<keyword evidence="7" id="KW-1185">Reference proteome</keyword>
<feature type="region of interest" description="Disordered" evidence="1">
    <location>
        <begin position="296"/>
        <end position="315"/>
    </location>
</feature>
<dbReference type="InterPro" id="IPR056030">
    <property type="entry name" value="DUF7611"/>
</dbReference>
<proteinExistence type="predicted"/>